<evidence type="ECO:0000313" key="2">
    <source>
        <dbReference type="Proteomes" id="UP000222126"/>
    </source>
</evidence>
<dbReference type="GeneID" id="54976446"/>
<evidence type="ECO:0000313" key="1">
    <source>
        <dbReference type="EMBL" id="ANS06206.1"/>
    </source>
</evidence>
<reference evidence="1 2" key="1">
    <citation type="submission" date="2016-06" db="EMBL/GenBank/DDBJ databases">
        <title>Not all particles are equal: the selective enrichment of particle-associated bacteria from the Mediterranean Sea.</title>
        <authorList>
            <person name="Lopez-Perez M."/>
            <person name="Kimes N.E."/>
            <person name="Haro-Moreno J.M."/>
            <person name="Rodriguez-Valera F."/>
        </authorList>
    </citation>
    <scope>NUCLEOTIDE SEQUENCE [LARGE SCALE GENOMIC DNA]</scope>
</reference>
<dbReference type="EMBL" id="KX397280">
    <property type="protein sequence ID" value="ANS06206.1"/>
    <property type="molecule type" value="Genomic_DNA"/>
</dbReference>
<organism evidence="1 2">
    <name type="scientific">Phage MedPE-SWcel-C56</name>
    <dbReference type="NCBI Taxonomy" id="1871314"/>
    <lineage>
        <taxon>Viruses</taxon>
        <taxon>Duplodnaviria</taxon>
        <taxon>Heunggongvirae</taxon>
        <taxon>Uroviricota</taxon>
        <taxon>Caudoviricetes</taxon>
        <taxon>Autographivirales</taxon>
        <taxon>Kafavirus</taxon>
        <taxon>Kafavirus SWcelC56</taxon>
    </lineage>
</organism>
<accession>A0A1B1IY05</accession>
<name>A0A1B1IY05_9CAUD</name>
<sequence>MTGFKVTVQEAQAARSATVASVFVDFTCGRREYRCVVNEKGVKLFKWFSSTRGSSRTPDRWSPTSIVPIPLDVIKAGMKAYKKLMRAKA</sequence>
<dbReference type="KEGG" id="vg:54976446"/>
<dbReference type="RefSeq" id="YP_009786370.1">
    <property type="nucleotide sequence ID" value="NC_047768.1"/>
</dbReference>
<protein>
    <submittedName>
        <fullName evidence="1">Uncharacterized protein</fullName>
    </submittedName>
</protein>
<dbReference type="Proteomes" id="UP000222126">
    <property type="component" value="Segment"/>
</dbReference>
<keyword evidence="2" id="KW-1185">Reference proteome</keyword>
<proteinExistence type="predicted"/>